<dbReference type="InterPro" id="IPR029058">
    <property type="entry name" value="AB_hydrolase_fold"/>
</dbReference>
<dbReference type="InterPro" id="IPR002470">
    <property type="entry name" value="Peptidase_S9A"/>
</dbReference>
<dbReference type="InterPro" id="IPR023302">
    <property type="entry name" value="Pept_S9A_N"/>
</dbReference>
<gene>
    <name evidence="8" type="ORF">OGH68_17570</name>
</gene>
<feature type="domain" description="Peptidase S9 prolyl oligopeptidase catalytic" evidence="6">
    <location>
        <begin position="496"/>
        <end position="707"/>
    </location>
</feature>
<dbReference type="InterPro" id="IPR051167">
    <property type="entry name" value="Prolyl_oligopep/macrocyclase"/>
</dbReference>
<evidence type="ECO:0000313" key="9">
    <source>
        <dbReference type="Proteomes" id="UP001163878"/>
    </source>
</evidence>
<evidence type="ECO:0000259" key="7">
    <source>
        <dbReference type="Pfam" id="PF02897"/>
    </source>
</evidence>
<evidence type="ECO:0000313" key="8">
    <source>
        <dbReference type="EMBL" id="UYQ63111.1"/>
    </source>
</evidence>
<comment type="catalytic activity">
    <reaction evidence="1">
        <text>Hydrolysis of Pro-|-Xaa &gt;&gt; Ala-|-Xaa in oligopeptides.</text>
        <dbReference type="EC" id="3.4.21.26"/>
    </reaction>
</comment>
<dbReference type="Proteomes" id="UP001163878">
    <property type="component" value="Chromosome"/>
</dbReference>
<evidence type="ECO:0000256" key="5">
    <source>
        <dbReference type="ARBA" id="ARBA00022825"/>
    </source>
</evidence>
<dbReference type="PANTHER" id="PTHR42881">
    <property type="entry name" value="PROLYL ENDOPEPTIDASE"/>
    <property type="match status" value="1"/>
</dbReference>
<evidence type="ECO:0000256" key="2">
    <source>
        <dbReference type="ARBA" id="ARBA00011897"/>
    </source>
</evidence>
<dbReference type="SUPFAM" id="SSF53474">
    <property type="entry name" value="alpha/beta-Hydrolases"/>
    <property type="match status" value="1"/>
</dbReference>
<name>A0ABY6I8D5_STRPE</name>
<reference evidence="8" key="1">
    <citation type="submission" date="2022-10" db="EMBL/GenBank/DDBJ databases">
        <title>Cytochrome P450 Catalyzes Benzene Ring Formation in the Biosynthesis of Trialkyl-Substituted Aromatic Polyketides.</title>
        <authorList>
            <person name="Zhao E."/>
            <person name="Ge H."/>
        </authorList>
    </citation>
    <scope>NUCLEOTIDE SEQUENCE</scope>
    <source>
        <strain evidence="8">NA0869</strain>
    </source>
</reference>
<sequence length="729" mass="79147">MIRLRHPAARRQDVVDHLFEHRIADPYRWLEQGDSAETLAWLAAQDALRHAALDDLPGRDWLRGRMEGLLSLGVTGPPVWRGARRFFMRRCPGQEHAVLHVVDPDGTERVLLDPMALDPTGRTTLDTWHPDREGRRLVYQVSTGGDDGSLLYVLDVGSGALLDGPISRCRQSPIAWLPGGDCFYYVRRLPAHAVPPGEERYHRRVHLHRVGTAPDTDDRLVFGHDGPKTASYTAGVSADGRWLTVTRAVGAVRRNDIWIADITKHGHEAPAFVPVQTGIDAHTNAVVGRHGTLYLHTDHDAPRGRLAAVDLEELDALGAPPPETWKELLPEDPQARLDHFTLLDGPGLDRALLLVVRSRHAVSEITVHDLETGTQLETIPTPGLGTVGEIRGTGHEVWFTYTDPFTPVTVFRWDATDRTTTVWATPPGHGPEPAHRAVGTMRQITCASADGTPVRITVLAPHGEETHGRTRRPRPAILYGYGGFGLSYTPVYNPEVVAWVEAGGVYAVAHVRGGGEEGADWHHSGTRACKQKSVDDFHAVAEALCQQGWTTPSQLVISGESNGGLLVGAALTQRPDLYRAVVCAAPVLDMMRYEYSGLGASWTAEYGSATVREELAWLLGYSPYHHVSDGTDYPAVLLTVSEGDAVVDPLHARKMCAGLQHAVGPSPAEDGRGLTLLRVESGVGHGARAMTRIIELSVDQLSFAAWQSGLVLPGGSTGRLSRALAGGEG</sequence>
<keyword evidence="9" id="KW-1185">Reference proteome</keyword>
<keyword evidence="5" id="KW-0720">Serine protease</keyword>
<dbReference type="Gene3D" id="3.40.50.1820">
    <property type="entry name" value="alpha/beta hydrolase"/>
    <property type="match status" value="1"/>
</dbReference>
<keyword evidence="4" id="KW-0378">Hydrolase</keyword>
<protein>
    <recommendedName>
        <fullName evidence="2">prolyl oligopeptidase</fullName>
        <ecNumber evidence="2">3.4.21.26</ecNumber>
    </recommendedName>
</protein>
<keyword evidence="3" id="KW-0645">Protease</keyword>
<dbReference type="RefSeq" id="WP_264245106.1">
    <property type="nucleotide sequence ID" value="NZ_CP107567.1"/>
</dbReference>
<dbReference type="EMBL" id="CP107567">
    <property type="protein sequence ID" value="UYQ63111.1"/>
    <property type="molecule type" value="Genomic_DNA"/>
</dbReference>
<evidence type="ECO:0000259" key="6">
    <source>
        <dbReference type="Pfam" id="PF00326"/>
    </source>
</evidence>
<dbReference type="SUPFAM" id="SSF50993">
    <property type="entry name" value="Peptidase/esterase 'gauge' domain"/>
    <property type="match status" value="1"/>
</dbReference>
<organism evidence="8 9">
    <name type="scientific">Streptomyces peucetius</name>
    <dbReference type="NCBI Taxonomy" id="1950"/>
    <lineage>
        <taxon>Bacteria</taxon>
        <taxon>Bacillati</taxon>
        <taxon>Actinomycetota</taxon>
        <taxon>Actinomycetes</taxon>
        <taxon>Kitasatosporales</taxon>
        <taxon>Streptomycetaceae</taxon>
        <taxon>Streptomyces</taxon>
    </lineage>
</organism>
<dbReference type="Pfam" id="PF02897">
    <property type="entry name" value="Peptidase_S9_N"/>
    <property type="match status" value="1"/>
</dbReference>
<dbReference type="EC" id="3.4.21.26" evidence="2"/>
<dbReference type="PRINTS" id="PR00862">
    <property type="entry name" value="PROLIGOPTASE"/>
</dbReference>
<proteinExistence type="predicted"/>
<evidence type="ECO:0000256" key="4">
    <source>
        <dbReference type="ARBA" id="ARBA00022801"/>
    </source>
</evidence>
<accession>A0ABY6I8D5</accession>
<dbReference type="InterPro" id="IPR001375">
    <property type="entry name" value="Peptidase_S9_cat"/>
</dbReference>
<evidence type="ECO:0000256" key="1">
    <source>
        <dbReference type="ARBA" id="ARBA00001070"/>
    </source>
</evidence>
<feature type="domain" description="Peptidase S9A N-terminal" evidence="7">
    <location>
        <begin position="7"/>
        <end position="424"/>
    </location>
</feature>
<dbReference type="Pfam" id="PF00326">
    <property type="entry name" value="Peptidase_S9"/>
    <property type="match status" value="1"/>
</dbReference>
<dbReference type="PANTHER" id="PTHR42881:SF2">
    <property type="entry name" value="PROLYL ENDOPEPTIDASE"/>
    <property type="match status" value="1"/>
</dbReference>
<dbReference type="Gene3D" id="2.130.10.120">
    <property type="entry name" value="Prolyl oligopeptidase, N-terminal domain"/>
    <property type="match status" value="1"/>
</dbReference>
<evidence type="ECO:0000256" key="3">
    <source>
        <dbReference type="ARBA" id="ARBA00022670"/>
    </source>
</evidence>